<evidence type="ECO:0000313" key="1">
    <source>
        <dbReference type="EMBL" id="KEH23174.1"/>
    </source>
</evidence>
<keyword evidence="1" id="KW-0472">Membrane</keyword>
<dbReference type="EnsemblPlants" id="KEH23174">
    <property type="protein sequence ID" value="KEH23174"/>
    <property type="gene ID" value="MTR_7g068610"/>
</dbReference>
<evidence type="ECO:0000313" key="3">
    <source>
        <dbReference type="Proteomes" id="UP000002051"/>
    </source>
</evidence>
<evidence type="ECO:0000313" key="2">
    <source>
        <dbReference type="EnsemblPlants" id="KEH23174"/>
    </source>
</evidence>
<proteinExistence type="predicted"/>
<name>A0A072U072_MEDTR</name>
<dbReference type="Proteomes" id="UP000002051">
    <property type="component" value="Unassembled WGS sequence"/>
</dbReference>
<dbReference type="AlphaFoldDB" id="A0A072U072"/>
<keyword evidence="1" id="KW-0812">Transmembrane</keyword>
<sequence length="93" mass="10054">MPKNSDCCWGASRCISVRGGASGGIGVVVLLSLVMFKVQVVRGDAEVTMAENASQYNQNPEITQRPAQEKTKTLNSMALEICLLLSHQNKTKT</sequence>
<keyword evidence="3" id="KW-1185">Reference proteome</keyword>
<gene>
    <name evidence="1" type="ordered locus">MTR_7g068610</name>
</gene>
<reference evidence="1 3" key="2">
    <citation type="journal article" date="2014" name="BMC Genomics">
        <title>An improved genome release (version Mt4.0) for the model legume Medicago truncatula.</title>
        <authorList>
            <person name="Tang H."/>
            <person name="Krishnakumar V."/>
            <person name="Bidwell S."/>
            <person name="Rosen B."/>
            <person name="Chan A."/>
            <person name="Zhou S."/>
            <person name="Gentzbittel L."/>
            <person name="Childs K.L."/>
            <person name="Yandell M."/>
            <person name="Gundlach H."/>
            <person name="Mayer K.F."/>
            <person name="Schwartz D.C."/>
            <person name="Town C.D."/>
        </authorList>
    </citation>
    <scope>GENOME REANNOTATION</scope>
    <source>
        <strain evidence="1">A17</strain>
        <strain evidence="2 3">cv. Jemalong A17</strain>
    </source>
</reference>
<reference evidence="2" key="3">
    <citation type="submission" date="2015-04" db="UniProtKB">
        <authorList>
            <consortium name="EnsemblPlants"/>
        </authorList>
    </citation>
    <scope>IDENTIFICATION</scope>
    <source>
        <strain evidence="2">cv. Jemalong A17</strain>
    </source>
</reference>
<reference evidence="1 3" key="1">
    <citation type="journal article" date="2011" name="Nature">
        <title>The Medicago genome provides insight into the evolution of rhizobial symbioses.</title>
        <authorList>
            <person name="Young N.D."/>
            <person name="Debelle F."/>
            <person name="Oldroyd G.E."/>
            <person name="Geurts R."/>
            <person name="Cannon S.B."/>
            <person name="Udvardi M.K."/>
            <person name="Benedito V.A."/>
            <person name="Mayer K.F."/>
            <person name="Gouzy J."/>
            <person name="Schoof H."/>
            <person name="Van de Peer Y."/>
            <person name="Proost S."/>
            <person name="Cook D.R."/>
            <person name="Meyers B.C."/>
            <person name="Spannagl M."/>
            <person name="Cheung F."/>
            <person name="De Mita S."/>
            <person name="Krishnakumar V."/>
            <person name="Gundlach H."/>
            <person name="Zhou S."/>
            <person name="Mudge J."/>
            <person name="Bharti A.K."/>
            <person name="Murray J.D."/>
            <person name="Naoumkina M.A."/>
            <person name="Rosen B."/>
            <person name="Silverstein K.A."/>
            <person name="Tang H."/>
            <person name="Rombauts S."/>
            <person name="Zhao P.X."/>
            <person name="Zhou P."/>
            <person name="Barbe V."/>
            <person name="Bardou P."/>
            <person name="Bechner M."/>
            <person name="Bellec A."/>
            <person name="Berger A."/>
            <person name="Berges H."/>
            <person name="Bidwell S."/>
            <person name="Bisseling T."/>
            <person name="Choisne N."/>
            <person name="Couloux A."/>
            <person name="Denny R."/>
            <person name="Deshpande S."/>
            <person name="Dai X."/>
            <person name="Doyle J.J."/>
            <person name="Dudez A.M."/>
            <person name="Farmer A.D."/>
            <person name="Fouteau S."/>
            <person name="Franken C."/>
            <person name="Gibelin C."/>
            <person name="Gish J."/>
            <person name="Goldstein S."/>
            <person name="Gonzalez A.J."/>
            <person name="Green P.J."/>
            <person name="Hallab A."/>
            <person name="Hartog M."/>
            <person name="Hua A."/>
            <person name="Humphray S.J."/>
            <person name="Jeong D.H."/>
            <person name="Jing Y."/>
            <person name="Jocker A."/>
            <person name="Kenton S.M."/>
            <person name="Kim D.J."/>
            <person name="Klee K."/>
            <person name="Lai H."/>
            <person name="Lang C."/>
            <person name="Lin S."/>
            <person name="Macmil S.L."/>
            <person name="Magdelenat G."/>
            <person name="Matthews L."/>
            <person name="McCorrison J."/>
            <person name="Monaghan E.L."/>
            <person name="Mun J.H."/>
            <person name="Najar F.Z."/>
            <person name="Nicholson C."/>
            <person name="Noirot C."/>
            <person name="O'Bleness M."/>
            <person name="Paule C.R."/>
            <person name="Poulain J."/>
            <person name="Prion F."/>
            <person name="Qin B."/>
            <person name="Qu C."/>
            <person name="Retzel E.F."/>
            <person name="Riddle C."/>
            <person name="Sallet E."/>
            <person name="Samain S."/>
            <person name="Samson N."/>
            <person name="Sanders I."/>
            <person name="Saurat O."/>
            <person name="Scarpelli C."/>
            <person name="Schiex T."/>
            <person name="Segurens B."/>
            <person name="Severin A.J."/>
            <person name="Sherrier D.J."/>
            <person name="Shi R."/>
            <person name="Sims S."/>
            <person name="Singer S.R."/>
            <person name="Sinharoy S."/>
            <person name="Sterck L."/>
            <person name="Viollet A."/>
            <person name="Wang B.B."/>
            <person name="Wang K."/>
            <person name="Wang M."/>
            <person name="Wang X."/>
            <person name="Warfsmann J."/>
            <person name="Weissenbach J."/>
            <person name="White D.D."/>
            <person name="White J.D."/>
            <person name="Wiley G.B."/>
            <person name="Wincker P."/>
            <person name="Xing Y."/>
            <person name="Yang L."/>
            <person name="Yao Z."/>
            <person name="Ying F."/>
            <person name="Zhai J."/>
            <person name="Zhou L."/>
            <person name="Zuber A."/>
            <person name="Denarie J."/>
            <person name="Dixon R.A."/>
            <person name="May G.D."/>
            <person name="Schwartz D.C."/>
            <person name="Rogers J."/>
            <person name="Quetier F."/>
            <person name="Town C.D."/>
            <person name="Roe B.A."/>
        </authorList>
    </citation>
    <scope>NUCLEOTIDE SEQUENCE [LARGE SCALE GENOMIC DNA]</scope>
    <source>
        <strain evidence="1">A17</strain>
        <strain evidence="2 3">cv. Jemalong A17</strain>
    </source>
</reference>
<dbReference type="EMBL" id="CM001223">
    <property type="protein sequence ID" value="KEH23174.1"/>
    <property type="molecule type" value="Genomic_DNA"/>
</dbReference>
<organism evidence="1 3">
    <name type="scientific">Medicago truncatula</name>
    <name type="common">Barrel medic</name>
    <name type="synonym">Medicago tribuloides</name>
    <dbReference type="NCBI Taxonomy" id="3880"/>
    <lineage>
        <taxon>Eukaryota</taxon>
        <taxon>Viridiplantae</taxon>
        <taxon>Streptophyta</taxon>
        <taxon>Embryophyta</taxon>
        <taxon>Tracheophyta</taxon>
        <taxon>Spermatophyta</taxon>
        <taxon>Magnoliopsida</taxon>
        <taxon>eudicotyledons</taxon>
        <taxon>Gunneridae</taxon>
        <taxon>Pentapetalae</taxon>
        <taxon>rosids</taxon>
        <taxon>fabids</taxon>
        <taxon>Fabales</taxon>
        <taxon>Fabaceae</taxon>
        <taxon>Papilionoideae</taxon>
        <taxon>50 kb inversion clade</taxon>
        <taxon>NPAAA clade</taxon>
        <taxon>Hologalegina</taxon>
        <taxon>IRL clade</taxon>
        <taxon>Trifolieae</taxon>
        <taxon>Medicago</taxon>
    </lineage>
</organism>
<protein>
    <submittedName>
        <fullName evidence="1">Transmembrane protein, putative</fullName>
    </submittedName>
</protein>
<accession>A0A072U072</accession>
<dbReference type="HOGENOM" id="CLU_2403031_0_0_1"/>